<dbReference type="EnsemblMetazoa" id="CPIJ002587-RA">
    <property type="protein sequence ID" value="CPIJ002587-PA"/>
    <property type="gene ID" value="CPIJ002587"/>
</dbReference>
<dbReference type="InParanoid" id="B0W7H2"/>
<dbReference type="STRING" id="7176.B0W7H2"/>
<dbReference type="AlphaFoldDB" id="B0W7H2"/>
<protein>
    <submittedName>
        <fullName evidence="1 2">Chaperonin</fullName>
    </submittedName>
</protein>
<gene>
    <name evidence="2" type="primary">6034323</name>
    <name evidence="1" type="ORF">CpipJ_CPIJ002587</name>
</gene>
<sequence>MLAKRFGPPVDGILDKVLQQESVHRWTTKLCKRNPSTGGRIARQCWQKGSVHRWTEYWTSFARGIRPPVDGLPANPGEKVDKVLQEESVHQLDVTSAEDYRKLREYEQEKFLSMVKQVKDAGATFAIRQRRFDDEANHLLLQQH</sequence>
<evidence type="ECO:0000313" key="3">
    <source>
        <dbReference type="Proteomes" id="UP000002320"/>
    </source>
</evidence>
<dbReference type="InterPro" id="IPR027409">
    <property type="entry name" value="GroEL-like_apical_dom_sf"/>
</dbReference>
<keyword evidence="3" id="KW-1185">Reference proteome</keyword>
<evidence type="ECO:0000313" key="2">
    <source>
        <dbReference type="EnsemblMetazoa" id="CPIJ002587-PA"/>
    </source>
</evidence>
<dbReference type="KEGG" id="cqu:CpipJ_CPIJ002587"/>
<dbReference type="Proteomes" id="UP000002320">
    <property type="component" value="Unassembled WGS sequence"/>
</dbReference>
<organism>
    <name type="scientific">Culex quinquefasciatus</name>
    <name type="common">Southern house mosquito</name>
    <name type="synonym">Culex pungens</name>
    <dbReference type="NCBI Taxonomy" id="7176"/>
    <lineage>
        <taxon>Eukaryota</taxon>
        <taxon>Metazoa</taxon>
        <taxon>Ecdysozoa</taxon>
        <taxon>Arthropoda</taxon>
        <taxon>Hexapoda</taxon>
        <taxon>Insecta</taxon>
        <taxon>Pterygota</taxon>
        <taxon>Neoptera</taxon>
        <taxon>Endopterygota</taxon>
        <taxon>Diptera</taxon>
        <taxon>Nematocera</taxon>
        <taxon>Culicoidea</taxon>
        <taxon>Culicidae</taxon>
        <taxon>Culicinae</taxon>
        <taxon>Culicini</taxon>
        <taxon>Culex</taxon>
        <taxon>Culex</taxon>
    </lineage>
</organism>
<dbReference type="EMBL" id="DS231854">
    <property type="protein sequence ID" value="EDS38007.1"/>
    <property type="molecule type" value="Genomic_DNA"/>
</dbReference>
<reference evidence="1" key="1">
    <citation type="submission" date="2007-03" db="EMBL/GenBank/DDBJ databases">
        <title>Annotation of Culex pipiens quinquefasciatus.</title>
        <authorList>
            <consortium name="The Broad Institute Genome Sequencing Platform"/>
            <person name="Atkinson P.W."/>
            <person name="Hemingway J."/>
            <person name="Christensen B.M."/>
            <person name="Higgs S."/>
            <person name="Kodira C."/>
            <person name="Hannick L."/>
            <person name="Megy K."/>
            <person name="O'Leary S."/>
            <person name="Pearson M."/>
            <person name="Haas B.J."/>
            <person name="Mauceli E."/>
            <person name="Wortman J.R."/>
            <person name="Lee N.H."/>
            <person name="Guigo R."/>
            <person name="Stanke M."/>
            <person name="Alvarado L."/>
            <person name="Amedeo P."/>
            <person name="Antoine C.H."/>
            <person name="Arensburger P."/>
            <person name="Bidwell S.L."/>
            <person name="Crawford M."/>
            <person name="Camaro F."/>
            <person name="Devon K."/>
            <person name="Engels R."/>
            <person name="Hammond M."/>
            <person name="Howarth C."/>
            <person name="Koehrsen M."/>
            <person name="Lawson D."/>
            <person name="Montgomery P."/>
            <person name="Nene V."/>
            <person name="Nusbaum C."/>
            <person name="Puiu D."/>
            <person name="Romero-Severson J."/>
            <person name="Severson D.W."/>
            <person name="Shumway M."/>
            <person name="Sisk P."/>
            <person name="Stolte C."/>
            <person name="Zeng Q."/>
            <person name="Eisenstadt E."/>
            <person name="Fraser-Liggett C."/>
            <person name="Strausberg R."/>
            <person name="Galagan J."/>
            <person name="Birren B."/>
            <person name="Collins F.H."/>
        </authorList>
    </citation>
    <scope>NUCLEOTIDE SEQUENCE [LARGE SCALE GENOMIC DNA]</scope>
    <source>
        <strain evidence="1">JHB</strain>
    </source>
</reference>
<dbReference type="HOGENOM" id="CLU_1798356_0_0_1"/>
<reference evidence="2" key="2">
    <citation type="submission" date="2020-05" db="UniProtKB">
        <authorList>
            <consortium name="EnsemblMetazoa"/>
        </authorList>
    </citation>
    <scope>IDENTIFICATION</scope>
    <source>
        <strain evidence="2">JHB</strain>
    </source>
</reference>
<dbReference type="VEuPathDB" id="VectorBase:CQUJHB013960"/>
<dbReference type="SUPFAM" id="SSF52029">
    <property type="entry name" value="GroEL apical domain-like"/>
    <property type="match status" value="1"/>
</dbReference>
<accession>B0W7H2</accession>
<evidence type="ECO:0000313" key="1">
    <source>
        <dbReference type="EMBL" id="EDS38007.1"/>
    </source>
</evidence>
<dbReference type="VEuPathDB" id="VectorBase:CPIJ002587"/>
<dbReference type="OrthoDB" id="10248520at2759"/>
<name>B0W7H2_CULQU</name>
<dbReference type="Gene3D" id="3.50.7.10">
    <property type="entry name" value="GroEL"/>
    <property type="match status" value="1"/>
</dbReference>
<proteinExistence type="predicted"/>
<dbReference type="eggNOG" id="KOG0357">
    <property type="taxonomic scope" value="Eukaryota"/>
</dbReference>